<comment type="similarity">
    <text evidence="2 10">Belongs to the peptidase S8 family.</text>
</comment>
<dbReference type="Pfam" id="PF00082">
    <property type="entry name" value="Peptidase_S8"/>
    <property type="match status" value="1"/>
</dbReference>
<comment type="subcellular location">
    <subcellularLocation>
        <location evidence="1">Secreted</location>
    </subcellularLocation>
</comment>
<dbReference type="InterPro" id="IPR015500">
    <property type="entry name" value="Peptidase_S8_subtilisin-rel"/>
</dbReference>
<dbReference type="InterPro" id="IPR007280">
    <property type="entry name" value="Peptidase_C_arc/bac"/>
</dbReference>
<sequence length="584" mass="59564">MKKLLAVGVTSLALAIASTTAIAAPGGNGNGNSNGPQGVANGHTKFDTDRLIITFSETALTTFDQGNGRANGVANRVRGATGRGANFVRDTFNGKAVVKLDRKLDHASMQELARLLEAEADIISVEVDEMMYPMATPNDPLYSDQWHYFEQTGGLNVPNAWDTATGAGVVVSVIDTGYRPHADLAANLVAGYDMISDATVGNDGNGRDADPSDPGDWVSAGQCYTGSPASGSSWHGTHVAGTIAAVSNNNQGVAGVAYDAKVMPVRALGTCGGYTSDIADAIVWSAGGSVSGVPATATPAQVINLSLGGGGSCNSLTQTAINTARGLGATILVAAGNSNDNTANYSPASCNGVVTVAATNRQGGRAYYSNYGTAVDVAAPGGAQSFANDPEGVLSTLNSGSTTPGSDTYEYYQGTSMATPHVAGVVALMYEANPSITPDEVEVALENTARSFPASCSQCGSGIVDATAAVAAANGGDTGGPGPGTGDTITYNNLSGARRSWQGTSIEIPAGTTNFSVVMSGGTGDADLYVREGNAPAKRSYDCRPYNSGNDEVCTFTNPAAGTWYYSIYGYRDYSGVTLVVSYD</sequence>
<evidence type="ECO:0000256" key="7">
    <source>
        <dbReference type="ARBA" id="ARBA00022825"/>
    </source>
</evidence>
<evidence type="ECO:0000256" key="12">
    <source>
        <dbReference type="SAM" id="SignalP"/>
    </source>
</evidence>
<dbReference type="PRINTS" id="PR00723">
    <property type="entry name" value="SUBTILISIN"/>
</dbReference>
<comment type="caution">
    <text evidence="15">The sequence shown here is derived from an EMBL/GenBank/DDBJ whole genome shotgun (WGS) entry which is preliminary data.</text>
</comment>
<dbReference type="CDD" id="cd07496">
    <property type="entry name" value="Peptidases_S8_13"/>
    <property type="match status" value="1"/>
</dbReference>
<dbReference type="PANTHER" id="PTHR43806">
    <property type="entry name" value="PEPTIDASE S8"/>
    <property type="match status" value="1"/>
</dbReference>
<dbReference type="Gene3D" id="2.60.120.380">
    <property type="match status" value="1"/>
</dbReference>
<feature type="active site" description="Charge relay system" evidence="9 10">
    <location>
        <position position="175"/>
    </location>
</feature>
<dbReference type="Gene3D" id="3.40.50.200">
    <property type="entry name" value="Peptidase S8/S53 domain"/>
    <property type="match status" value="1"/>
</dbReference>
<evidence type="ECO:0000256" key="3">
    <source>
        <dbReference type="ARBA" id="ARBA00022525"/>
    </source>
</evidence>
<evidence type="ECO:0000256" key="9">
    <source>
        <dbReference type="PIRSR" id="PIRSR615500-1"/>
    </source>
</evidence>
<dbReference type="PROSITE" id="PS00137">
    <property type="entry name" value="SUBTILASE_HIS"/>
    <property type="match status" value="1"/>
</dbReference>
<keyword evidence="3" id="KW-0964">Secreted</keyword>
<dbReference type="PROSITE" id="PS00138">
    <property type="entry name" value="SUBTILASE_SER"/>
    <property type="match status" value="1"/>
</dbReference>
<feature type="active site" description="Charge relay system" evidence="9 10">
    <location>
        <position position="416"/>
    </location>
</feature>
<dbReference type="InterPro" id="IPR022398">
    <property type="entry name" value="Peptidase_S8_His-AS"/>
</dbReference>
<dbReference type="GO" id="GO:0005576">
    <property type="term" value="C:extracellular region"/>
    <property type="evidence" value="ECO:0007669"/>
    <property type="project" value="UniProtKB-SubCell"/>
</dbReference>
<name>A0A3M0A9L4_9GAMM</name>
<accession>A0A3M0A9L4</accession>
<evidence type="ECO:0000256" key="8">
    <source>
        <dbReference type="ARBA" id="ARBA00023145"/>
    </source>
</evidence>
<dbReference type="GO" id="GO:0004252">
    <property type="term" value="F:serine-type endopeptidase activity"/>
    <property type="evidence" value="ECO:0007669"/>
    <property type="project" value="UniProtKB-UniRule"/>
</dbReference>
<organism evidence="15 16">
    <name type="scientific">Umboniibacter marinipuniceus</name>
    <dbReference type="NCBI Taxonomy" id="569599"/>
    <lineage>
        <taxon>Bacteria</taxon>
        <taxon>Pseudomonadati</taxon>
        <taxon>Pseudomonadota</taxon>
        <taxon>Gammaproteobacteria</taxon>
        <taxon>Cellvibrionales</taxon>
        <taxon>Cellvibrionaceae</taxon>
        <taxon>Umboniibacter</taxon>
    </lineage>
</organism>
<feature type="active site" description="Charge relay system" evidence="9 10">
    <location>
        <position position="235"/>
    </location>
</feature>
<dbReference type="AlphaFoldDB" id="A0A3M0A9L4"/>
<dbReference type="SUPFAM" id="SSF52743">
    <property type="entry name" value="Subtilisin-like"/>
    <property type="match status" value="1"/>
</dbReference>
<keyword evidence="16" id="KW-1185">Reference proteome</keyword>
<keyword evidence="8" id="KW-0865">Zymogen</keyword>
<feature type="region of interest" description="Disordered" evidence="11">
    <location>
        <begin position="200"/>
        <end position="222"/>
    </location>
</feature>
<keyword evidence="7 10" id="KW-0720">Serine protease</keyword>
<evidence type="ECO:0000256" key="2">
    <source>
        <dbReference type="ARBA" id="ARBA00011073"/>
    </source>
</evidence>
<feature type="domain" description="Peptidase C-terminal archaeal/bacterial" evidence="14">
    <location>
        <begin position="505"/>
        <end position="570"/>
    </location>
</feature>
<evidence type="ECO:0000313" key="15">
    <source>
        <dbReference type="EMBL" id="RMA81306.1"/>
    </source>
</evidence>
<dbReference type="InterPro" id="IPR036852">
    <property type="entry name" value="Peptidase_S8/S53_dom_sf"/>
</dbReference>
<dbReference type="InterPro" id="IPR034176">
    <property type="entry name" value="Peptidases_S8_13"/>
</dbReference>
<evidence type="ECO:0000256" key="6">
    <source>
        <dbReference type="ARBA" id="ARBA00022801"/>
    </source>
</evidence>
<dbReference type="InterPro" id="IPR023828">
    <property type="entry name" value="Peptidase_S8_Ser-AS"/>
</dbReference>
<evidence type="ECO:0000256" key="4">
    <source>
        <dbReference type="ARBA" id="ARBA00022670"/>
    </source>
</evidence>
<dbReference type="OrthoDB" id="9790784at2"/>
<evidence type="ECO:0000313" key="16">
    <source>
        <dbReference type="Proteomes" id="UP000267187"/>
    </source>
</evidence>
<evidence type="ECO:0000256" key="10">
    <source>
        <dbReference type="PROSITE-ProRule" id="PRU01240"/>
    </source>
</evidence>
<evidence type="ECO:0000259" key="13">
    <source>
        <dbReference type="Pfam" id="PF00082"/>
    </source>
</evidence>
<proteinExistence type="inferred from homology"/>
<dbReference type="PANTHER" id="PTHR43806:SF11">
    <property type="entry name" value="CEREVISIN-RELATED"/>
    <property type="match status" value="1"/>
</dbReference>
<keyword evidence="6 10" id="KW-0378">Hydrolase</keyword>
<dbReference type="Pfam" id="PF04151">
    <property type="entry name" value="PPC"/>
    <property type="match status" value="1"/>
</dbReference>
<keyword evidence="4 10" id="KW-0645">Protease</keyword>
<feature type="domain" description="Peptidase S8/S53" evidence="13">
    <location>
        <begin position="166"/>
        <end position="462"/>
    </location>
</feature>
<dbReference type="InterPro" id="IPR000209">
    <property type="entry name" value="Peptidase_S8/S53_dom"/>
</dbReference>
<evidence type="ECO:0000256" key="5">
    <source>
        <dbReference type="ARBA" id="ARBA00022729"/>
    </source>
</evidence>
<dbReference type="RefSeq" id="WP_121876453.1">
    <property type="nucleotide sequence ID" value="NZ_REFJ01000002.1"/>
</dbReference>
<feature type="signal peptide" evidence="12">
    <location>
        <begin position="1"/>
        <end position="23"/>
    </location>
</feature>
<dbReference type="GO" id="GO:0006508">
    <property type="term" value="P:proteolysis"/>
    <property type="evidence" value="ECO:0007669"/>
    <property type="project" value="UniProtKB-KW"/>
</dbReference>
<evidence type="ECO:0000256" key="11">
    <source>
        <dbReference type="SAM" id="MobiDB-lite"/>
    </source>
</evidence>
<feature type="chain" id="PRO_5018066917" evidence="12">
    <location>
        <begin position="24"/>
        <end position="584"/>
    </location>
</feature>
<dbReference type="FunFam" id="3.40.50.200:FF:000022">
    <property type="entry name" value="Extracellular protease"/>
    <property type="match status" value="1"/>
</dbReference>
<reference evidence="15 16" key="1">
    <citation type="submission" date="2018-10" db="EMBL/GenBank/DDBJ databases">
        <title>Genomic Encyclopedia of Type Strains, Phase IV (KMG-IV): sequencing the most valuable type-strain genomes for metagenomic binning, comparative biology and taxonomic classification.</title>
        <authorList>
            <person name="Goeker M."/>
        </authorList>
    </citation>
    <scope>NUCLEOTIDE SEQUENCE [LARGE SCALE GENOMIC DNA]</scope>
    <source>
        <strain evidence="15 16">DSM 25080</strain>
    </source>
</reference>
<dbReference type="PROSITE" id="PS51892">
    <property type="entry name" value="SUBTILASE"/>
    <property type="match status" value="1"/>
</dbReference>
<evidence type="ECO:0000259" key="14">
    <source>
        <dbReference type="Pfam" id="PF04151"/>
    </source>
</evidence>
<dbReference type="EMBL" id="REFJ01000002">
    <property type="protein sequence ID" value="RMA81306.1"/>
    <property type="molecule type" value="Genomic_DNA"/>
</dbReference>
<dbReference type="InterPro" id="IPR050131">
    <property type="entry name" value="Peptidase_S8_subtilisin-like"/>
</dbReference>
<protein>
    <submittedName>
        <fullName evidence="15">Serine protease</fullName>
    </submittedName>
</protein>
<dbReference type="Proteomes" id="UP000267187">
    <property type="component" value="Unassembled WGS sequence"/>
</dbReference>
<gene>
    <name evidence="15" type="ORF">DFR27_1123</name>
</gene>
<keyword evidence="5 12" id="KW-0732">Signal</keyword>
<evidence type="ECO:0000256" key="1">
    <source>
        <dbReference type="ARBA" id="ARBA00004613"/>
    </source>
</evidence>